<dbReference type="EMBL" id="CP029550">
    <property type="protein sequence ID" value="AWN39901.1"/>
    <property type="molecule type" value="Genomic_DNA"/>
</dbReference>
<dbReference type="RefSeq" id="WP_109887595.1">
    <property type="nucleotide sequence ID" value="NZ_CP029550.1"/>
</dbReference>
<protein>
    <submittedName>
        <fullName evidence="2">Uncharacterized protein</fullName>
    </submittedName>
</protein>
<dbReference type="Proteomes" id="UP000245926">
    <property type="component" value="Chromosome"/>
</dbReference>
<dbReference type="KEGG" id="mets:DK389_04305"/>
<name>A0A2U8W2P4_9HYPH</name>
<keyword evidence="3" id="KW-1185">Reference proteome</keyword>
<reference evidence="3" key="1">
    <citation type="submission" date="2018-05" db="EMBL/GenBank/DDBJ databases">
        <title>Complete Genome Sequence of Methylobacterium sp. 17SD2-17.</title>
        <authorList>
            <person name="Srinivasan S."/>
        </authorList>
    </citation>
    <scope>NUCLEOTIDE SEQUENCE [LARGE SCALE GENOMIC DNA]</scope>
    <source>
        <strain evidence="3">17SD2-17</strain>
    </source>
</reference>
<gene>
    <name evidence="2" type="ORF">DK389_04305</name>
</gene>
<evidence type="ECO:0000313" key="3">
    <source>
        <dbReference type="Proteomes" id="UP000245926"/>
    </source>
</evidence>
<dbReference type="AlphaFoldDB" id="A0A2U8W2P4"/>
<feature type="region of interest" description="Disordered" evidence="1">
    <location>
        <begin position="175"/>
        <end position="197"/>
    </location>
</feature>
<evidence type="ECO:0000313" key="2">
    <source>
        <dbReference type="EMBL" id="AWN39901.1"/>
    </source>
</evidence>
<sequence>MSEVPPFPASRPTPARILVDARALQEPASQASLSALHGRIVLSALGAHGWQGPAPRMVALVDASLPPLAGDSASVFDETSPMPQQVAGDGAWLIALSPMIHDPLWLQSLIRDARIRTIALCTDVSILSDPERLHDQVARARTLAAVAWLAAYDCVATLSSDAKALLAQALGPRVPPRSPLGRRRGQRLSPNPGARRGPAQIAAASWLSVPATRSVASRRFCGRTHGRPRFIRRPYR</sequence>
<proteinExistence type="predicted"/>
<accession>A0A2U8W2P4</accession>
<evidence type="ECO:0000256" key="1">
    <source>
        <dbReference type="SAM" id="MobiDB-lite"/>
    </source>
</evidence>
<organism evidence="2 3">
    <name type="scientific">Methylobacterium durans</name>
    <dbReference type="NCBI Taxonomy" id="2202825"/>
    <lineage>
        <taxon>Bacteria</taxon>
        <taxon>Pseudomonadati</taxon>
        <taxon>Pseudomonadota</taxon>
        <taxon>Alphaproteobacteria</taxon>
        <taxon>Hyphomicrobiales</taxon>
        <taxon>Methylobacteriaceae</taxon>
        <taxon>Methylobacterium</taxon>
    </lineage>
</organism>